<keyword evidence="2" id="KW-1185">Reference proteome</keyword>
<comment type="caution">
    <text evidence="1">The sequence shown here is derived from an EMBL/GenBank/DDBJ whole genome shotgun (WGS) entry which is preliminary data.</text>
</comment>
<dbReference type="Proteomes" id="UP000600918">
    <property type="component" value="Unassembled WGS sequence"/>
</dbReference>
<dbReference type="AlphaFoldDB" id="A0A834P1Y0"/>
<accession>A0A834P1Y0</accession>
<organism evidence="1 2">
    <name type="scientific">Vespula pensylvanica</name>
    <name type="common">Western yellow jacket</name>
    <name type="synonym">Wasp</name>
    <dbReference type="NCBI Taxonomy" id="30213"/>
    <lineage>
        <taxon>Eukaryota</taxon>
        <taxon>Metazoa</taxon>
        <taxon>Ecdysozoa</taxon>
        <taxon>Arthropoda</taxon>
        <taxon>Hexapoda</taxon>
        <taxon>Insecta</taxon>
        <taxon>Pterygota</taxon>
        <taxon>Neoptera</taxon>
        <taxon>Endopterygota</taxon>
        <taxon>Hymenoptera</taxon>
        <taxon>Apocrita</taxon>
        <taxon>Aculeata</taxon>
        <taxon>Vespoidea</taxon>
        <taxon>Vespidae</taxon>
        <taxon>Vespinae</taxon>
        <taxon>Vespula</taxon>
    </lineage>
</organism>
<dbReference type="EMBL" id="JACSDY010000006">
    <property type="protein sequence ID" value="KAF7425311.1"/>
    <property type="molecule type" value="Genomic_DNA"/>
</dbReference>
<proteinExistence type="predicted"/>
<name>A0A834P1Y0_VESPE</name>
<evidence type="ECO:0000313" key="1">
    <source>
        <dbReference type="EMBL" id="KAF7425311.1"/>
    </source>
</evidence>
<gene>
    <name evidence="1" type="ORF">H0235_007749</name>
</gene>
<sequence length="137" mass="15463">MALRASTLLTNDDGDDDELKARCPLSLTLSSSSLKIFHSELSFCPTFEYEGIEVTKQKMFQRTNTFPLCLCLKALRGIPHAIPYDYTMVVPDQGCIVFAVNLVAAMNRRCSPFYRLRIRLHIGVNTVVGIDVEFQSR</sequence>
<evidence type="ECO:0000313" key="2">
    <source>
        <dbReference type="Proteomes" id="UP000600918"/>
    </source>
</evidence>
<protein>
    <submittedName>
        <fullName evidence="1">Uncharacterized protein</fullName>
    </submittedName>
</protein>
<reference evidence="1" key="1">
    <citation type="journal article" date="2020" name="G3 (Bethesda)">
        <title>High-Quality Assemblies for Three Invasive Social Wasps from the &lt;i&gt;Vespula&lt;/i&gt; Genus.</title>
        <authorList>
            <person name="Harrop T.W.R."/>
            <person name="Guhlin J."/>
            <person name="McLaughlin G.M."/>
            <person name="Permina E."/>
            <person name="Stockwell P."/>
            <person name="Gilligan J."/>
            <person name="Le Lec M.F."/>
            <person name="Gruber M.A.M."/>
            <person name="Quinn O."/>
            <person name="Lovegrove M."/>
            <person name="Duncan E.J."/>
            <person name="Remnant E.J."/>
            <person name="Van Eeckhoven J."/>
            <person name="Graham B."/>
            <person name="Knapp R.A."/>
            <person name="Langford K.W."/>
            <person name="Kronenberg Z."/>
            <person name="Press M.O."/>
            <person name="Eacker S.M."/>
            <person name="Wilson-Rankin E.E."/>
            <person name="Purcell J."/>
            <person name="Lester P.J."/>
            <person name="Dearden P.K."/>
        </authorList>
    </citation>
    <scope>NUCLEOTIDE SEQUENCE</scope>
    <source>
        <strain evidence="1">Volc-1</strain>
    </source>
</reference>